<evidence type="ECO:0000313" key="2">
    <source>
        <dbReference type="EMBL" id="GJQ10918.1"/>
    </source>
</evidence>
<keyword evidence="1" id="KW-0677">Repeat</keyword>
<organism evidence="2 3">
    <name type="scientific">Galdieria partita</name>
    <dbReference type="NCBI Taxonomy" id="83374"/>
    <lineage>
        <taxon>Eukaryota</taxon>
        <taxon>Rhodophyta</taxon>
        <taxon>Bangiophyceae</taxon>
        <taxon>Galdieriales</taxon>
        <taxon>Galdieriaceae</taxon>
        <taxon>Galdieria</taxon>
    </lineage>
</organism>
<protein>
    <submittedName>
        <fullName evidence="2">Uncharacterized protein</fullName>
    </submittedName>
</protein>
<dbReference type="InterPro" id="IPR002885">
    <property type="entry name" value="PPR_rpt"/>
</dbReference>
<sequence length="594" mass="68175">MLLYPSWRCFWFYCKKKAYSKQSFNIFRSCWTSSQVPPRLQVKNGFYSLKELGTFILNLDSTSFLKQLNTCSVYAATVRCQKRNLLSSTVARSENVSEDRDGDESGAGTQYSSSKLVFRKQKLAFSAAKKDQVNQSIYEIIKAGRWDEALELIKDDVVLNHITLKNLRQIARYLSSTRQSEEVANLYFRFYELRTLPNFPHIDLLLWFESALDVDPKSALRLIQTFKIFRTASVFEKFYGYLIRKDIPHRTQFLISALSYIGTSSRSTLSHDHLKATCDFVASCGKPKELLVLFHTLYNKGFILSEHMYEQIMQAAFVARDYQAAVDILDKMRRDLNFINSVHVALVVATFGRQGLYKEALEFLSKYEEKSNISRENGAIQTALAFAYAQGGEAKLAVETIERALAKQQQLDVNLFVNLLFSVGFSKNEETLMHLLRIGRSNASSEHVYAFYEWSLRGIAKTGDFQLFQRVLNDMKQNNVPLTTELLTLQVRVACGAVRQQDNEALEFLKDPQSIIHQVESLGLEVTAKLIEALIVSCCWSQNYIAPPILLEELKRRFGDYTHVGLLQYQRVCKHLSLTPQQKYTEALNHFQST</sequence>
<accession>A0A9C7PU86</accession>
<dbReference type="Pfam" id="PF13812">
    <property type="entry name" value="PPR_3"/>
    <property type="match status" value="1"/>
</dbReference>
<dbReference type="PANTHER" id="PTHR47936:SF1">
    <property type="entry name" value="PENTATRICOPEPTIDE REPEAT-CONTAINING PROTEIN GUN1, CHLOROPLASTIC"/>
    <property type="match status" value="1"/>
</dbReference>
<dbReference type="AlphaFoldDB" id="A0A9C7PU86"/>
<proteinExistence type="predicted"/>
<dbReference type="Gene3D" id="1.25.40.10">
    <property type="entry name" value="Tetratricopeptide repeat domain"/>
    <property type="match status" value="1"/>
</dbReference>
<dbReference type="Proteomes" id="UP001061958">
    <property type="component" value="Unassembled WGS sequence"/>
</dbReference>
<dbReference type="GO" id="GO:0009507">
    <property type="term" value="C:chloroplast"/>
    <property type="evidence" value="ECO:0007669"/>
    <property type="project" value="TreeGrafter"/>
</dbReference>
<keyword evidence="3" id="KW-1185">Reference proteome</keyword>
<evidence type="ECO:0000256" key="1">
    <source>
        <dbReference type="ARBA" id="ARBA00022737"/>
    </source>
</evidence>
<name>A0A9C7PU86_9RHOD</name>
<dbReference type="OrthoDB" id="10306898at2759"/>
<dbReference type="GO" id="GO:0031930">
    <property type="term" value="P:mitochondria-nucleus signaling pathway"/>
    <property type="evidence" value="ECO:0007669"/>
    <property type="project" value="TreeGrafter"/>
</dbReference>
<reference evidence="2" key="1">
    <citation type="journal article" date="2022" name="Proc. Natl. Acad. Sci. U.S.A.">
        <title>Life cycle and functional genomics of the unicellular red alga Galdieria for elucidating algal and plant evolution and industrial use.</title>
        <authorList>
            <person name="Hirooka S."/>
            <person name="Itabashi T."/>
            <person name="Ichinose T.M."/>
            <person name="Onuma R."/>
            <person name="Fujiwara T."/>
            <person name="Yamashita S."/>
            <person name="Jong L.W."/>
            <person name="Tomita R."/>
            <person name="Iwane A.H."/>
            <person name="Miyagishima S.Y."/>
        </authorList>
    </citation>
    <scope>NUCLEOTIDE SEQUENCE</scope>
    <source>
        <strain evidence="2">NBRC 102759</strain>
    </source>
</reference>
<dbReference type="PANTHER" id="PTHR47936">
    <property type="entry name" value="PPR_LONG DOMAIN-CONTAINING PROTEIN"/>
    <property type="match status" value="1"/>
</dbReference>
<reference evidence="2" key="2">
    <citation type="submission" date="2022-01" db="EMBL/GenBank/DDBJ databases">
        <authorList>
            <person name="Hirooka S."/>
            <person name="Miyagishima S.Y."/>
        </authorList>
    </citation>
    <scope>NUCLEOTIDE SEQUENCE</scope>
    <source>
        <strain evidence="2">NBRC 102759</strain>
    </source>
</reference>
<dbReference type="EMBL" id="BQMJ01000019">
    <property type="protein sequence ID" value="GJQ10918.1"/>
    <property type="molecule type" value="Genomic_DNA"/>
</dbReference>
<dbReference type="SUPFAM" id="SSF48452">
    <property type="entry name" value="TPR-like"/>
    <property type="match status" value="1"/>
</dbReference>
<comment type="caution">
    <text evidence="2">The sequence shown here is derived from an EMBL/GenBank/DDBJ whole genome shotgun (WGS) entry which is preliminary data.</text>
</comment>
<evidence type="ECO:0000313" key="3">
    <source>
        <dbReference type="Proteomes" id="UP001061958"/>
    </source>
</evidence>
<dbReference type="InterPro" id="IPR011990">
    <property type="entry name" value="TPR-like_helical_dom_sf"/>
</dbReference>
<gene>
    <name evidence="2" type="ORF">GpartN1_g2709.t1</name>
</gene>